<keyword evidence="1" id="KW-0732">Signal</keyword>
<evidence type="ECO:0000256" key="1">
    <source>
        <dbReference type="SAM" id="SignalP"/>
    </source>
</evidence>
<dbReference type="EMBL" id="JACTVJ010000012">
    <property type="protein sequence ID" value="MBC9715744.1"/>
    <property type="molecule type" value="Genomic_DNA"/>
</dbReference>
<feature type="signal peptide" evidence="1">
    <location>
        <begin position="1"/>
        <end position="15"/>
    </location>
</feature>
<reference evidence="2 3" key="1">
    <citation type="submission" date="2020-08" db="EMBL/GenBank/DDBJ databases">
        <title>Genemic of Streptomyces polyaspartic.</title>
        <authorList>
            <person name="Liu W."/>
        </authorList>
    </citation>
    <scope>NUCLEOTIDE SEQUENCE [LARGE SCALE GENOMIC DNA]</scope>
    <source>
        <strain evidence="2 3">TRM66268-LWL</strain>
    </source>
</reference>
<dbReference type="Proteomes" id="UP000642284">
    <property type="component" value="Unassembled WGS sequence"/>
</dbReference>
<keyword evidence="3" id="KW-1185">Reference proteome</keyword>
<dbReference type="Gene3D" id="2.60.40.20">
    <property type="entry name" value="Alpha-amylase inhibitor"/>
    <property type="match status" value="1"/>
</dbReference>
<feature type="chain" id="PRO_5045832903" evidence="1">
    <location>
        <begin position="16"/>
        <end position="87"/>
    </location>
</feature>
<organism evidence="2 3">
    <name type="scientific">Streptomyces polyasparticus</name>
    <dbReference type="NCBI Taxonomy" id="2767826"/>
    <lineage>
        <taxon>Bacteria</taxon>
        <taxon>Bacillati</taxon>
        <taxon>Actinomycetota</taxon>
        <taxon>Actinomycetes</taxon>
        <taxon>Kitasatosporales</taxon>
        <taxon>Streptomycetaceae</taxon>
        <taxon>Streptomyces</taxon>
    </lineage>
</organism>
<dbReference type="InterPro" id="IPR036379">
    <property type="entry name" value="A-amylase_inhib_sf"/>
</dbReference>
<name>A0ABR7SKA0_9ACTN</name>
<gene>
    <name evidence="2" type="ORF">H9Y04_24685</name>
</gene>
<evidence type="ECO:0000313" key="2">
    <source>
        <dbReference type="EMBL" id="MBC9715744.1"/>
    </source>
</evidence>
<proteinExistence type="predicted"/>
<accession>A0ABR7SKA0</accession>
<sequence>MTLGTALLASPTAYAAGGTAPACINRYVTDTSKGFDVLLTNNCGYTMSVQVVVNNAGDSKCYVLANRATALYIHESVFGTYDRTAVC</sequence>
<evidence type="ECO:0000313" key="3">
    <source>
        <dbReference type="Proteomes" id="UP000642284"/>
    </source>
</evidence>
<protein>
    <submittedName>
        <fullName evidence="2">Beta-Ig-H3/fasciclin</fullName>
    </submittedName>
</protein>
<comment type="caution">
    <text evidence="2">The sequence shown here is derived from an EMBL/GenBank/DDBJ whole genome shotgun (WGS) entry which is preliminary data.</text>
</comment>